<dbReference type="EMBL" id="MAYW01000052">
    <property type="protein sequence ID" value="ODS32681.1"/>
    <property type="molecule type" value="Genomic_DNA"/>
</dbReference>
<protein>
    <submittedName>
        <fullName evidence="2">RNase III inhibitor</fullName>
    </submittedName>
</protein>
<feature type="domain" description="Macro" evidence="1">
    <location>
        <begin position="1"/>
        <end position="225"/>
    </location>
</feature>
<dbReference type="SUPFAM" id="SSF52949">
    <property type="entry name" value="Macro domain-like"/>
    <property type="match status" value="1"/>
</dbReference>
<dbReference type="AlphaFoldDB" id="A0A1E3XAM2"/>
<dbReference type="InterPro" id="IPR002589">
    <property type="entry name" value="Macro_dom"/>
</dbReference>
<organism evidence="2 3">
    <name type="scientific">Candidatus Scalindua rubra</name>
    <dbReference type="NCBI Taxonomy" id="1872076"/>
    <lineage>
        <taxon>Bacteria</taxon>
        <taxon>Pseudomonadati</taxon>
        <taxon>Planctomycetota</taxon>
        <taxon>Candidatus Brocadiia</taxon>
        <taxon>Candidatus Brocadiales</taxon>
        <taxon>Candidatus Scalinduaceae</taxon>
        <taxon>Candidatus Scalindua</taxon>
    </lineage>
</organism>
<comment type="caution">
    <text evidence="2">The sequence shown here is derived from an EMBL/GenBank/DDBJ whole genome shotgun (WGS) entry which is preliminary data.</text>
</comment>
<accession>A0A1E3XAM2</accession>
<proteinExistence type="predicted"/>
<evidence type="ECO:0000313" key="2">
    <source>
        <dbReference type="EMBL" id="ODS32681.1"/>
    </source>
</evidence>
<dbReference type="Gene3D" id="3.40.220.10">
    <property type="entry name" value="Leucine Aminopeptidase, subunit E, domain 1"/>
    <property type="match status" value="1"/>
</dbReference>
<reference evidence="2 3" key="1">
    <citation type="submission" date="2016-07" db="EMBL/GenBank/DDBJ databases">
        <title>Draft genome of Scalindua rubra, obtained from a brine-seawater interface in the Red Sea, sheds light on salt adaptation in anammox bacteria.</title>
        <authorList>
            <person name="Speth D.R."/>
            <person name="Lagkouvardos I."/>
            <person name="Wang Y."/>
            <person name="Qian P.-Y."/>
            <person name="Dutilh B.E."/>
            <person name="Jetten M.S."/>
        </authorList>
    </citation>
    <scope>NUCLEOTIDE SEQUENCE [LARGE SCALE GENOMIC DNA]</scope>
    <source>
        <strain evidence="2">BSI-1</strain>
    </source>
</reference>
<evidence type="ECO:0000313" key="3">
    <source>
        <dbReference type="Proteomes" id="UP000094056"/>
    </source>
</evidence>
<name>A0A1E3XAM2_9BACT</name>
<dbReference type="Proteomes" id="UP000094056">
    <property type="component" value="Unassembled WGS sequence"/>
</dbReference>
<dbReference type="PROSITE" id="PS51154">
    <property type="entry name" value="MACRO"/>
    <property type="match status" value="1"/>
</dbReference>
<evidence type="ECO:0000259" key="1">
    <source>
        <dbReference type="PROSITE" id="PS51154"/>
    </source>
</evidence>
<sequence>MKKVFELVKGNIITHDSKSIVVPYKTYFHYDEGFSGVLDTIFNASGDLPFSDAREKAEEIAYKHGYVKYPGMRENGSIYPYNGIIVSGDYLNKKSLIFIVSNDFTGNRKPENTDKVYIDNDDGSYIDAKSIRETVKSALSLAEEHNLRLADKNYRRLPSERIFDSVIFSAIGTNQYKVPLDVSVRNIVKTVKENILEKKSLKKVSLILHSENKYLQAMEIVKSIMEK</sequence>
<gene>
    <name evidence="2" type="ORF">SCARUB_02177</name>
</gene>
<dbReference type="InterPro" id="IPR043472">
    <property type="entry name" value="Macro_dom-like"/>
</dbReference>